<evidence type="ECO:0000256" key="1">
    <source>
        <dbReference type="SAM" id="Phobius"/>
    </source>
</evidence>
<dbReference type="Proteomes" id="UP000317288">
    <property type="component" value="Unassembled WGS sequence"/>
</dbReference>
<dbReference type="InterPro" id="IPR021836">
    <property type="entry name" value="DUF3429"/>
</dbReference>
<feature type="transmembrane region" description="Helical" evidence="1">
    <location>
        <begin position="83"/>
        <end position="110"/>
    </location>
</feature>
<keyword evidence="1" id="KW-0472">Membrane</keyword>
<dbReference type="EMBL" id="VNFE01000003">
    <property type="protein sequence ID" value="TVU89594.1"/>
    <property type="molecule type" value="Genomic_DNA"/>
</dbReference>
<evidence type="ECO:0000313" key="3">
    <source>
        <dbReference type="Proteomes" id="UP000317288"/>
    </source>
</evidence>
<keyword evidence="1" id="KW-0812">Transmembrane</keyword>
<organism evidence="2 3">
    <name type="scientific">Vreelandella titanicae</name>
    <dbReference type="NCBI Taxonomy" id="664683"/>
    <lineage>
        <taxon>Bacteria</taxon>
        <taxon>Pseudomonadati</taxon>
        <taxon>Pseudomonadota</taxon>
        <taxon>Gammaproteobacteria</taxon>
        <taxon>Oceanospirillales</taxon>
        <taxon>Halomonadaceae</taxon>
        <taxon>Vreelandella</taxon>
    </lineage>
</organism>
<sequence>MTLWSSERRLAWCLGLAGLVPFITGGVLVWFAPLVWQATAIDGFVYYSAIILSFLGGVHWGSALQVARPGNRWRLLLAMLPSLIAWPALLLNVAAGLWVLLAGFILIGSYDCSRVGRKGFPTWYFTLRGLLTVVVGLLHLVVLLRLRG</sequence>
<gene>
    <name evidence="2" type="ORF">FQP89_09515</name>
</gene>
<dbReference type="PANTHER" id="PTHR15887:SF1">
    <property type="entry name" value="TRANSMEMBRANE PROTEIN 69"/>
    <property type="match status" value="1"/>
</dbReference>
<keyword evidence="1" id="KW-1133">Transmembrane helix</keyword>
<proteinExistence type="predicted"/>
<feature type="transmembrane region" description="Helical" evidence="1">
    <location>
        <begin position="122"/>
        <end position="144"/>
    </location>
</feature>
<feature type="transmembrane region" description="Helical" evidence="1">
    <location>
        <begin position="12"/>
        <end position="32"/>
    </location>
</feature>
<reference evidence="2 3" key="1">
    <citation type="submission" date="2019-07" db="EMBL/GenBank/DDBJ databases">
        <title>Diversity of Bacteria from Kongsfjorden, Arctic.</title>
        <authorList>
            <person name="Yu Y."/>
        </authorList>
    </citation>
    <scope>NUCLEOTIDE SEQUENCE [LARGE SCALE GENOMIC DNA]</scope>
    <source>
        <strain evidence="2 3">SM1922</strain>
    </source>
</reference>
<evidence type="ECO:0000313" key="2">
    <source>
        <dbReference type="EMBL" id="TVU89594.1"/>
    </source>
</evidence>
<dbReference type="RefSeq" id="WP_035584100.1">
    <property type="nucleotide sequence ID" value="NZ_VNFE01000003.1"/>
</dbReference>
<name>A0A558J7Q8_9GAMM</name>
<dbReference type="AlphaFoldDB" id="A0A558J7Q8"/>
<feature type="transmembrane region" description="Helical" evidence="1">
    <location>
        <begin position="44"/>
        <end position="62"/>
    </location>
</feature>
<accession>A0A558J7Q8</accession>
<protein>
    <submittedName>
        <fullName evidence="2">DUF3429 domain-containing protein</fullName>
    </submittedName>
</protein>
<comment type="caution">
    <text evidence="2">The sequence shown here is derived from an EMBL/GenBank/DDBJ whole genome shotgun (WGS) entry which is preliminary data.</text>
</comment>
<dbReference type="Pfam" id="PF11911">
    <property type="entry name" value="DUF3429"/>
    <property type="match status" value="1"/>
</dbReference>
<dbReference type="PANTHER" id="PTHR15887">
    <property type="entry name" value="TRANSMEMBRANE PROTEIN 69"/>
    <property type="match status" value="1"/>
</dbReference>